<sequence length="251" mass="28037">MEALPYLKEVSLKRDRVDSFNAYPFSIPAVNHLDTLEFAKDVTILVGENGSGKSTLLEAIAVGMGFNAEGGTKNFNFGTRSTHSSLYEYLGLSKSYKKHRDGFFLRAESFYNVATNIDELDEEPGPQPPIINSYGGVSLHHQSHGESFLALMVERFGGEGLYILDEPEAALSPTRQLSVLSRMHQLVKAKSQFIIATHSPILMAYPGARIYQIDQSGINQIKYEDTEHYQITKAFLNHPAPMLEQLFLDEC</sequence>
<keyword evidence="2" id="KW-0813">Transport</keyword>
<reference evidence="10" key="1">
    <citation type="submission" date="2016-07" db="EMBL/GenBank/DDBJ databases">
        <title>Nontailed viruses are major unrecognized killers of bacteria in the ocean.</title>
        <authorList>
            <person name="Kauffman K."/>
            <person name="Hussain F."/>
            <person name="Yang J."/>
            <person name="Arevalo P."/>
            <person name="Brown J."/>
            <person name="Cutler M."/>
            <person name="Kelly L."/>
            <person name="Polz M.F."/>
        </authorList>
    </citation>
    <scope>NUCLEOTIDE SEQUENCE [LARGE SCALE GENOMIC DNA]</scope>
    <source>
        <strain evidence="10">10N.261.45.A10</strain>
    </source>
</reference>
<protein>
    <submittedName>
        <fullName evidence="9">AAA family ATPase</fullName>
    </submittedName>
</protein>
<evidence type="ECO:0000256" key="5">
    <source>
        <dbReference type="ARBA" id="ARBA00023004"/>
    </source>
</evidence>
<keyword evidence="7" id="KW-0472">Membrane</keyword>
<dbReference type="GO" id="GO:0005524">
    <property type="term" value="F:ATP binding"/>
    <property type="evidence" value="ECO:0007669"/>
    <property type="project" value="InterPro"/>
</dbReference>
<dbReference type="PANTHER" id="PTHR42771:SF2">
    <property type="entry name" value="IRON(3+)-HYDROXAMATE IMPORT ATP-BINDING PROTEIN FHUC"/>
    <property type="match status" value="1"/>
</dbReference>
<keyword evidence="4" id="KW-0410">Iron transport</keyword>
<proteinExistence type="predicted"/>
<evidence type="ECO:0000256" key="7">
    <source>
        <dbReference type="ARBA" id="ARBA00023136"/>
    </source>
</evidence>
<evidence type="ECO:0000256" key="4">
    <source>
        <dbReference type="ARBA" id="ARBA00022496"/>
    </source>
</evidence>
<dbReference type="InterPro" id="IPR003959">
    <property type="entry name" value="ATPase_AAA_core"/>
</dbReference>
<evidence type="ECO:0000313" key="10">
    <source>
        <dbReference type="Proteomes" id="UP000235387"/>
    </source>
</evidence>
<dbReference type="GO" id="GO:0005886">
    <property type="term" value="C:plasma membrane"/>
    <property type="evidence" value="ECO:0007669"/>
    <property type="project" value="UniProtKB-SubCell"/>
</dbReference>
<evidence type="ECO:0000256" key="1">
    <source>
        <dbReference type="ARBA" id="ARBA00004202"/>
    </source>
</evidence>
<evidence type="ECO:0000256" key="2">
    <source>
        <dbReference type="ARBA" id="ARBA00022448"/>
    </source>
</evidence>
<keyword evidence="6" id="KW-0406">Ion transport</keyword>
<evidence type="ECO:0000259" key="8">
    <source>
        <dbReference type="SMART" id="SM00382"/>
    </source>
</evidence>
<dbReference type="RefSeq" id="WP_102391623.1">
    <property type="nucleotide sequence ID" value="NZ_MDAL01000036.1"/>
</dbReference>
<feature type="domain" description="AAA+ ATPase" evidence="8">
    <location>
        <begin position="39"/>
        <end position="217"/>
    </location>
</feature>
<dbReference type="PANTHER" id="PTHR42771">
    <property type="entry name" value="IRON(3+)-HYDROXAMATE IMPORT ATP-BINDING PROTEIN FHUC"/>
    <property type="match status" value="1"/>
</dbReference>
<comment type="subcellular location">
    <subcellularLocation>
        <location evidence="1">Cell membrane</location>
        <topology evidence="1">Peripheral membrane protein</topology>
    </subcellularLocation>
</comment>
<dbReference type="InterPro" id="IPR003593">
    <property type="entry name" value="AAA+_ATPase"/>
</dbReference>
<evidence type="ECO:0000256" key="6">
    <source>
        <dbReference type="ARBA" id="ARBA00023065"/>
    </source>
</evidence>
<dbReference type="Gene3D" id="3.40.50.300">
    <property type="entry name" value="P-loop containing nucleotide triphosphate hydrolases"/>
    <property type="match status" value="2"/>
</dbReference>
<gene>
    <name evidence="9" type="ORF">BCT23_21775</name>
</gene>
<dbReference type="GO" id="GO:0006302">
    <property type="term" value="P:double-strand break repair"/>
    <property type="evidence" value="ECO:0007669"/>
    <property type="project" value="InterPro"/>
</dbReference>
<dbReference type="Proteomes" id="UP000235387">
    <property type="component" value="Unassembled WGS sequence"/>
</dbReference>
<dbReference type="InterPro" id="IPR051535">
    <property type="entry name" value="Siderophore_ABC-ATPase"/>
</dbReference>
<dbReference type="EMBL" id="MDAL01000036">
    <property type="protein sequence ID" value="PMN89929.1"/>
    <property type="molecule type" value="Genomic_DNA"/>
</dbReference>
<dbReference type="Pfam" id="PF13304">
    <property type="entry name" value="AAA_21"/>
    <property type="match status" value="1"/>
</dbReference>
<comment type="caution">
    <text evidence="9">The sequence shown here is derived from an EMBL/GenBank/DDBJ whole genome shotgun (WGS) entry which is preliminary data.</text>
</comment>
<keyword evidence="5" id="KW-0408">Iron</keyword>
<dbReference type="GO" id="GO:0006826">
    <property type="term" value="P:iron ion transport"/>
    <property type="evidence" value="ECO:0007669"/>
    <property type="project" value="UniProtKB-KW"/>
</dbReference>
<evidence type="ECO:0000256" key="3">
    <source>
        <dbReference type="ARBA" id="ARBA00022475"/>
    </source>
</evidence>
<dbReference type="AlphaFoldDB" id="A0A2N7L7L9"/>
<dbReference type="InterPro" id="IPR027417">
    <property type="entry name" value="P-loop_NTPase"/>
</dbReference>
<dbReference type="InterPro" id="IPR038729">
    <property type="entry name" value="Rad50/SbcC_AAA"/>
</dbReference>
<dbReference type="SUPFAM" id="SSF52540">
    <property type="entry name" value="P-loop containing nucleoside triphosphate hydrolases"/>
    <property type="match status" value="1"/>
</dbReference>
<keyword evidence="3" id="KW-1003">Cell membrane</keyword>
<dbReference type="SMART" id="SM00382">
    <property type="entry name" value="AAA"/>
    <property type="match status" value="1"/>
</dbReference>
<evidence type="ECO:0000313" key="9">
    <source>
        <dbReference type="EMBL" id="PMN89929.1"/>
    </source>
</evidence>
<name>A0A2N7L7L9_9GAMM</name>
<dbReference type="Pfam" id="PF13476">
    <property type="entry name" value="AAA_23"/>
    <property type="match status" value="1"/>
</dbReference>
<organism evidence="9 10">
    <name type="scientific">Enterovibrio norvegicus</name>
    <dbReference type="NCBI Taxonomy" id="188144"/>
    <lineage>
        <taxon>Bacteria</taxon>
        <taxon>Pseudomonadati</taxon>
        <taxon>Pseudomonadota</taxon>
        <taxon>Gammaproteobacteria</taxon>
        <taxon>Vibrionales</taxon>
        <taxon>Vibrionaceae</taxon>
        <taxon>Enterovibrio</taxon>
    </lineage>
</organism>
<accession>A0A2N7L7L9</accession>
<dbReference type="GO" id="GO:0016887">
    <property type="term" value="F:ATP hydrolysis activity"/>
    <property type="evidence" value="ECO:0007669"/>
    <property type="project" value="InterPro"/>
</dbReference>